<dbReference type="AlphaFoldDB" id="A0A9P1GEJ3"/>
<evidence type="ECO:0000313" key="2">
    <source>
        <dbReference type="EMBL" id="CAL4797792.1"/>
    </source>
</evidence>
<gene>
    <name evidence="1" type="ORF">C1SCF055_LOCUS35750</name>
</gene>
<protein>
    <submittedName>
        <fullName evidence="1">Uncharacterized protein</fullName>
    </submittedName>
</protein>
<name>A0A9P1GEJ3_9DINO</name>
<proteinExistence type="predicted"/>
<accession>A0A9P1GEJ3</accession>
<reference evidence="2 3" key="2">
    <citation type="submission" date="2024-05" db="EMBL/GenBank/DDBJ databases">
        <authorList>
            <person name="Chen Y."/>
            <person name="Shah S."/>
            <person name="Dougan E. K."/>
            <person name="Thang M."/>
            <person name="Chan C."/>
        </authorList>
    </citation>
    <scope>NUCLEOTIDE SEQUENCE [LARGE SCALE GENOMIC DNA]</scope>
</reference>
<reference evidence="1" key="1">
    <citation type="submission" date="2022-10" db="EMBL/GenBank/DDBJ databases">
        <authorList>
            <person name="Chen Y."/>
            <person name="Dougan E. K."/>
            <person name="Chan C."/>
            <person name="Rhodes N."/>
            <person name="Thang M."/>
        </authorList>
    </citation>
    <scope>NUCLEOTIDE SEQUENCE</scope>
</reference>
<dbReference type="EMBL" id="CAMXCT010004824">
    <property type="protein sequence ID" value="CAI4010480.1"/>
    <property type="molecule type" value="Genomic_DNA"/>
</dbReference>
<dbReference type="EMBL" id="CAMXCT020004824">
    <property type="protein sequence ID" value="CAL1163855.1"/>
    <property type="molecule type" value="Genomic_DNA"/>
</dbReference>
<comment type="caution">
    <text evidence="1">The sequence shown here is derived from an EMBL/GenBank/DDBJ whole genome shotgun (WGS) entry which is preliminary data.</text>
</comment>
<evidence type="ECO:0000313" key="1">
    <source>
        <dbReference type="EMBL" id="CAI4010480.1"/>
    </source>
</evidence>
<sequence>MEAAGSKLFATSCRTALAFAATLGFAFPAERSLRCPMPSVLQMCRCSGAEVLAMTYQLFLCNWSLCTQQIIWALASVTKVACLEDMEVLRHNADTGYLLDNLETILSPCRVTPRIVHVELDEIRTHLGWWNSGVFAAYWVFDGELQLKNSTIQLRKRAAGM</sequence>
<keyword evidence="3" id="KW-1185">Reference proteome</keyword>
<organism evidence="1">
    <name type="scientific">Cladocopium goreaui</name>
    <dbReference type="NCBI Taxonomy" id="2562237"/>
    <lineage>
        <taxon>Eukaryota</taxon>
        <taxon>Sar</taxon>
        <taxon>Alveolata</taxon>
        <taxon>Dinophyceae</taxon>
        <taxon>Suessiales</taxon>
        <taxon>Symbiodiniaceae</taxon>
        <taxon>Cladocopium</taxon>
    </lineage>
</organism>
<dbReference type="EMBL" id="CAMXCT030004824">
    <property type="protein sequence ID" value="CAL4797792.1"/>
    <property type="molecule type" value="Genomic_DNA"/>
</dbReference>
<dbReference type="Proteomes" id="UP001152797">
    <property type="component" value="Unassembled WGS sequence"/>
</dbReference>
<evidence type="ECO:0000313" key="3">
    <source>
        <dbReference type="Proteomes" id="UP001152797"/>
    </source>
</evidence>